<proteinExistence type="predicted"/>
<dbReference type="EMBL" id="JAACJN010000001">
    <property type="protein sequence ID" value="KAF5393978.1"/>
    <property type="molecule type" value="Genomic_DNA"/>
</dbReference>
<dbReference type="InterPro" id="IPR046629">
    <property type="entry name" value="DUF6741"/>
</dbReference>
<comment type="caution">
    <text evidence="2">The sequence shown here is derived from an EMBL/GenBank/DDBJ whole genome shotgun (WGS) entry which is preliminary data.</text>
</comment>
<accession>A0A8H5I2M8</accession>
<dbReference type="Pfam" id="PF20526">
    <property type="entry name" value="DUF6741"/>
    <property type="match status" value="1"/>
</dbReference>
<dbReference type="AlphaFoldDB" id="A0A8H5I2M8"/>
<sequence length="239" mass="27189">MALVFPGTYDSGYDYHPHSMSRRPSMYGGSSYAYDGYGSMYGGGGGGGGAYSAYDSAYTPTPMIMGPTYDDMTMREPYYPDTRRPLSAMSMTRPRRHSAVSGISYIPRPPPMDAFRRTSTVNIKFKRRGSLMAGISLAEAQGHVRLSNNDYYSVHDLHADRRNTIYLKIRWAGYNSLTYEIPLEYYDSRVNLQTLARRVSRACVHYLQANRIPIPWDRVDLHHLEEISHGVWQPMLSSR</sequence>
<protein>
    <recommendedName>
        <fullName evidence="1">DUF6741 domain-containing protein</fullName>
    </recommendedName>
</protein>
<evidence type="ECO:0000313" key="2">
    <source>
        <dbReference type="EMBL" id="KAF5393978.1"/>
    </source>
</evidence>
<evidence type="ECO:0000313" key="3">
    <source>
        <dbReference type="Proteomes" id="UP000518752"/>
    </source>
</evidence>
<organism evidence="2 3">
    <name type="scientific">Collybiopsis confluens</name>
    <dbReference type="NCBI Taxonomy" id="2823264"/>
    <lineage>
        <taxon>Eukaryota</taxon>
        <taxon>Fungi</taxon>
        <taxon>Dikarya</taxon>
        <taxon>Basidiomycota</taxon>
        <taxon>Agaricomycotina</taxon>
        <taxon>Agaricomycetes</taxon>
        <taxon>Agaricomycetidae</taxon>
        <taxon>Agaricales</taxon>
        <taxon>Marasmiineae</taxon>
        <taxon>Omphalotaceae</taxon>
        <taxon>Collybiopsis</taxon>
    </lineage>
</organism>
<reference evidence="2 3" key="1">
    <citation type="journal article" date="2020" name="ISME J.">
        <title>Uncovering the hidden diversity of litter-decomposition mechanisms in mushroom-forming fungi.</title>
        <authorList>
            <person name="Floudas D."/>
            <person name="Bentzer J."/>
            <person name="Ahren D."/>
            <person name="Johansson T."/>
            <person name="Persson P."/>
            <person name="Tunlid A."/>
        </authorList>
    </citation>
    <scope>NUCLEOTIDE SEQUENCE [LARGE SCALE GENOMIC DNA]</scope>
    <source>
        <strain evidence="2 3">CBS 406.79</strain>
    </source>
</reference>
<name>A0A8H5I2M8_9AGAR</name>
<keyword evidence="3" id="KW-1185">Reference proteome</keyword>
<dbReference type="Proteomes" id="UP000518752">
    <property type="component" value="Unassembled WGS sequence"/>
</dbReference>
<dbReference type="OrthoDB" id="10268011at2759"/>
<feature type="domain" description="DUF6741" evidence="1">
    <location>
        <begin position="110"/>
        <end position="237"/>
    </location>
</feature>
<evidence type="ECO:0000259" key="1">
    <source>
        <dbReference type="Pfam" id="PF20526"/>
    </source>
</evidence>
<gene>
    <name evidence="2" type="ORF">D9757_000335</name>
</gene>